<evidence type="ECO:0000313" key="2">
    <source>
        <dbReference type="EMBL" id="NCD68419.1"/>
    </source>
</evidence>
<organism evidence="2 3">
    <name type="scientific">Mucilaginibacter agri</name>
    <dbReference type="NCBI Taxonomy" id="2695265"/>
    <lineage>
        <taxon>Bacteria</taxon>
        <taxon>Pseudomonadati</taxon>
        <taxon>Bacteroidota</taxon>
        <taxon>Sphingobacteriia</taxon>
        <taxon>Sphingobacteriales</taxon>
        <taxon>Sphingobacteriaceae</taxon>
        <taxon>Mucilaginibacter</taxon>
    </lineage>
</organism>
<feature type="domain" description="Quercetin 2,3-dioxygenase C-terminal cupin" evidence="1">
    <location>
        <begin position="165"/>
        <end position="227"/>
    </location>
</feature>
<keyword evidence="3" id="KW-1185">Reference proteome</keyword>
<dbReference type="InterPro" id="IPR014710">
    <property type="entry name" value="RmlC-like_jellyroll"/>
</dbReference>
<dbReference type="SUPFAM" id="SSF51182">
    <property type="entry name" value="RmlC-like cupins"/>
    <property type="match status" value="1"/>
</dbReference>
<evidence type="ECO:0000259" key="1">
    <source>
        <dbReference type="Pfam" id="PF17954"/>
    </source>
</evidence>
<dbReference type="Proteomes" id="UP000638732">
    <property type="component" value="Unassembled WGS sequence"/>
</dbReference>
<accession>A0A965ZCD1</accession>
<protein>
    <recommendedName>
        <fullName evidence="1">Quercetin 2,3-dioxygenase C-terminal cupin domain-containing protein</fullName>
    </recommendedName>
</protein>
<gene>
    <name evidence="2" type="ORF">GSY63_03535</name>
</gene>
<dbReference type="Pfam" id="PF17954">
    <property type="entry name" value="Pirin_C_2"/>
    <property type="match status" value="1"/>
</dbReference>
<reference evidence="2" key="2">
    <citation type="submission" date="2020-10" db="EMBL/GenBank/DDBJ databases">
        <title>Mucilaginibacter sp. nov., isolated from soil.</title>
        <authorList>
            <person name="Jeon C.O."/>
        </authorList>
    </citation>
    <scope>NUCLEOTIDE SEQUENCE</scope>
    <source>
        <strain evidence="2">R11</strain>
    </source>
</reference>
<dbReference type="InterPro" id="IPR041602">
    <property type="entry name" value="Quercetinase_C"/>
</dbReference>
<name>A0A965ZCD1_9SPHI</name>
<dbReference type="Gene3D" id="2.60.120.10">
    <property type="entry name" value="Jelly Rolls"/>
    <property type="match status" value="1"/>
</dbReference>
<dbReference type="InterPro" id="IPR011051">
    <property type="entry name" value="RmlC_Cupin_sf"/>
</dbReference>
<reference evidence="2" key="1">
    <citation type="submission" date="2020-01" db="EMBL/GenBank/DDBJ databases">
        <authorList>
            <person name="Seo Y.L."/>
        </authorList>
    </citation>
    <scope>NUCLEOTIDE SEQUENCE</scope>
    <source>
        <strain evidence="2">R11</strain>
    </source>
</reference>
<comment type="caution">
    <text evidence="2">The sequence shown here is derived from an EMBL/GenBank/DDBJ whole genome shotgun (WGS) entry which is preliminary data.</text>
</comment>
<sequence>MAVLTPGRIYLADQRGIKENAAIKQFSTFNYGTYQDDSRTPFGRLKLVNDSVLAAGRSVFIGGNTASYIILVPITGELIFKNAYDHPITLNVGNIYVSYLPEGGFFELTNPYDTDWINFLHLQIVSTEEVLGSVSALYSFDFAIHSDELIPVIHSDSGLPFLIQIGQFSGRSEALYHLKDAKSKIFAFVIAGAFEMEGRLLHQRDSLALWDTTSTDIEALSNNAVILTVEI</sequence>
<evidence type="ECO:0000313" key="3">
    <source>
        <dbReference type="Proteomes" id="UP000638732"/>
    </source>
</evidence>
<dbReference type="AlphaFoldDB" id="A0A965ZCD1"/>
<proteinExistence type="predicted"/>
<dbReference type="EMBL" id="WWEO01000038">
    <property type="protein sequence ID" value="NCD68419.1"/>
    <property type="molecule type" value="Genomic_DNA"/>
</dbReference>
<dbReference type="RefSeq" id="WP_166584446.1">
    <property type="nucleotide sequence ID" value="NZ_WWEO01000038.1"/>
</dbReference>